<dbReference type="InterPro" id="IPR051125">
    <property type="entry name" value="ABC-4/HrtB_transporter"/>
</dbReference>
<evidence type="ECO:0000256" key="5">
    <source>
        <dbReference type="ARBA" id="ARBA00022989"/>
    </source>
</evidence>
<evidence type="ECO:0000313" key="11">
    <source>
        <dbReference type="Proteomes" id="UP000249396"/>
    </source>
</evidence>
<evidence type="ECO:0000256" key="2">
    <source>
        <dbReference type="ARBA" id="ARBA00022448"/>
    </source>
</evidence>
<feature type="transmembrane region" description="Helical" evidence="7">
    <location>
        <begin position="255"/>
        <end position="275"/>
    </location>
</feature>
<evidence type="ECO:0000256" key="1">
    <source>
        <dbReference type="ARBA" id="ARBA00004651"/>
    </source>
</evidence>
<dbReference type="GO" id="GO:0005886">
    <property type="term" value="C:plasma membrane"/>
    <property type="evidence" value="ECO:0007669"/>
    <property type="project" value="UniProtKB-SubCell"/>
</dbReference>
<dbReference type="PANTHER" id="PTHR43738:SF1">
    <property type="entry name" value="HEMIN TRANSPORT SYSTEM PERMEASE PROTEIN HRTB-RELATED"/>
    <property type="match status" value="1"/>
</dbReference>
<comment type="caution">
    <text evidence="10">The sequence shown here is derived from an EMBL/GenBank/DDBJ whole genome shotgun (WGS) entry which is preliminary data.</text>
</comment>
<reference evidence="10 11" key="1">
    <citation type="journal article" date="2018" name="Aquat. Microb. Ecol.">
        <title>Gammaproteobacterial methanotrophs dominate.</title>
        <authorList>
            <person name="Rissanen A.J."/>
            <person name="Saarenheimo J."/>
            <person name="Tiirola M."/>
            <person name="Peura S."/>
            <person name="Aalto S.L."/>
            <person name="Karvinen A."/>
            <person name="Nykanen H."/>
        </authorList>
    </citation>
    <scope>NUCLEOTIDE SEQUENCE [LARGE SCALE GENOMIC DNA]</scope>
    <source>
        <strain evidence="10">AMbin10</strain>
    </source>
</reference>
<feature type="transmembrane region" description="Helical" evidence="7">
    <location>
        <begin position="16"/>
        <end position="41"/>
    </location>
</feature>
<name>A0A2W4QX00_9GAMM</name>
<evidence type="ECO:0000256" key="6">
    <source>
        <dbReference type="ARBA" id="ARBA00023136"/>
    </source>
</evidence>
<keyword evidence="4 7" id="KW-0812">Transmembrane</keyword>
<dbReference type="EMBL" id="QJPH01000383">
    <property type="protein sequence ID" value="PZN75536.1"/>
    <property type="molecule type" value="Genomic_DNA"/>
</dbReference>
<keyword evidence="6 7" id="KW-0472">Membrane</keyword>
<keyword evidence="5 7" id="KW-1133">Transmembrane helix</keyword>
<evidence type="ECO:0000256" key="3">
    <source>
        <dbReference type="ARBA" id="ARBA00022475"/>
    </source>
</evidence>
<dbReference type="Pfam" id="PF02687">
    <property type="entry name" value="FtsX"/>
    <property type="match status" value="1"/>
</dbReference>
<evidence type="ECO:0000259" key="8">
    <source>
        <dbReference type="Pfam" id="PF02687"/>
    </source>
</evidence>
<keyword evidence="3" id="KW-1003">Cell membrane</keyword>
<evidence type="ECO:0000313" key="10">
    <source>
        <dbReference type="EMBL" id="PZN75536.1"/>
    </source>
</evidence>
<feature type="transmembrane region" description="Helical" evidence="7">
    <location>
        <begin position="309"/>
        <end position="329"/>
    </location>
</feature>
<dbReference type="PANTHER" id="PTHR43738">
    <property type="entry name" value="ABC TRANSPORTER, MEMBRANE PROTEIN"/>
    <property type="match status" value="1"/>
</dbReference>
<feature type="domain" description="MacB-like periplasmic core" evidence="9">
    <location>
        <begin position="17"/>
        <end position="224"/>
    </location>
</feature>
<dbReference type="InterPro" id="IPR025857">
    <property type="entry name" value="MacB_PCD"/>
</dbReference>
<dbReference type="Proteomes" id="UP000249396">
    <property type="component" value="Unassembled WGS sequence"/>
</dbReference>
<gene>
    <name evidence="10" type="ORF">DM484_18700</name>
</gene>
<comment type="subcellular location">
    <subcellularLocation>
        <location evidence="1">Cell membrane</location>
        <topology evidence="1">Multi-pass membrane protein</topology>
    </subcellularLocation>
</comment>
<evidence type="ECO:0000256" key="4">
    <source>
        <dbReference type="ARBA" id="ARBA00022692"/>
    </source>
</evidence>
<dbReference type="InterPro" id="IPR003838">
    <property type="entry name" value="ABC3_permease_C"/>
</dbReference>
<accession>A0A2W4QX00</accession>
<proteinExistence type="predicted"/>
<sequence length="375" mass="41801">MVDFARKLLFHDKPRFILTVVGVAFAVTLVLVQIGLFMGILDNASVTIDHMDADIWIMSKNTPNIDFAHTFPETYLQRVRSVPGVERADNLIVWYLLIELPTGTQETALVYALEDFARWRFPWHIVEGDLHDLKRGRYFFMDESAERRFGPFAVGEYREILEHRLKILGRTRDAISFTTSPIIFMDYRIAQALDPITLSGRTTYITVKLASGADMATVIAELRRRLPHNDVHTKAEWREISRQYWITNTGIGLNMYVSAFLGGLVGVVIVAQTLYASTMAHLREFGVIKAIGGSNADCYKILSQQALTAALLGYGGGFLLAQAMGPVVAHLNLKLMITFGLGVAVFAGTLILCLAAALFSFHRIASLDPALVFRG</sequence>
<keyword evidence="2" id="KW-0813">Transport</keyword>
<feature type="domain" description="ABC3 transporter permease C-terminal" evidence="8">
    <location>
        <begin position="258"/>
        <end position="369"/>
    </location>
</feature>
<protein>
    <submittedName>
        <fullName evidence="10">Uncharacterized protein</fullName>
    </submittedName>
</protein>
<feature type="transmembrane region" description="Helical" evidence="7">
    <location>
        <begin position="335"/>
        <end position="359"/>
    </location>
</feature>
<dbReference type="AlphaFoldDB" id="A0A2W4QX00"/>
<organism evidence="10 11">
    <name type="scientific">Candidatus Methylumidiphilus alinenensis</name>
    <dbReference type="NCBI Taxonomy" id="2202197"/>
    <lineage>
        <taxon>Bacteria</taxon>
        <taxon>Pseudomonadati</taxon>
        <taxon>Pseudomonadota</taxon>
        <taxon>Gammaproteobacteria</taxon>
        <taxon>Methylococcales</taxon>
        <taxon>Candidatus Methylumidiphilus</taxon>
    </lineage>
</organism>
<dbReference type="Pfam" id="PF12704">
    <property type="entry name" value="MacB_PCD"/>
    <property type="match status" value="1"/>
</dbReference>
<evidence type="ECO:0000256" key="7">
    <source>
        <dbReference type="SAM" id="Phobius"/>
    </source>
</evidence>
<evidence type="ECO:0000259" key="9">
    <source>
        <dbReference type="Pfam" id="PF12704"/>
    </source>
</evidence>